<keyword evidence="1" id="KW-0808">Transferase</keyword>
<accession>A0A9E6TTW0</accession>
<evidence type="ECO:0000313" key="2">
    <source>
        <dbReference type="Proteomes" id="UP000634530"/>
    </source>
</evidence>
<dbReference type="Gene3D" id="3.90.550.10">
    <property type="entry name" value="Spore Coat Polysaccharide Biosynthesis Protein SpsA, Chain A"/>
    <property type="match status" value="1"/>
</dbReference>
<proteinExistence type="predicted"/>
<gene>
    <name evidence="1" type="ORF">HU752_009820</name>
</gene>
<dbReference type="InterPro" id="IPR029044">
    <property type="entry name" value="Nucleotide-diphossugar_trans"/>
</dbReference>
<organism evidence="1 2">
    <name type="scientific">Pseudomonas vanderleydeniana</name>
    <dbReference type="NCBI Taxonomy" id="2745495"/>
    <lineage>
        <taxon>Bacteria</taxon>
        <taxon>Pseudomonadati</taxon>
        <taxon>Pseudomonadota</taxon>
        <taxon>Gammaproteobacteria</taxon>
        <taxon>Pseudomonadales</taxon>
        <taxon>Pseudomonadaceae</taxon>
        <taxon>Pseudomonas</taxon>
    </lineage>
</organism>
<name>A0A9E6TTW0_9PSED</name>
<dbReference type="EC" id="2.4.-.-" evidence="1"/>
<dbReference type="AlphaFoldDB" id="A0A9E6TTW0"/>
<dbReference type="EMBL" id="CP077093">
    <property type="protein sequence ID" value="QXI30224.1"/>
    <property type="molecule type" value="Genomic_DNA"/>
</dbReference>
<reference evidence="1 2" key="1">
    <citation type="journal article" date="2020" name="Microorganisms">
        <title>Reliable Identification of Environmental Pseudomonas Isolates Using the rpoD Gene.</title>
        <authorList>
            <consortium name="The Broad Institute Genome Sequencing Platform"/>
            <person name="Girard L."/>
            <person name="Lood C."/>
            <person name="Rokni-Zadeh H."/>
            <person name="van Noort V."/>
            <person name="Lavigne R."/>
            <person name="De Mot R."/>
        </authorList>
    </citation>
    <scope>NUCLEOTIDE SEQUENCE [LARGE SCALE GENOMIC DNA]</scope>
    <source>
        <strain evidence="1 2">RW8P3</strain>
    </source>
</reference>
<sequence length="272" mass="30820">MKVAIVCVCYNAYNDLFKFVLSLRDSLMQSTGVQLTLVVVDNSTRSADQQVLDDIAQLELSSVYVKSENVGYFPGFKIGAEKLGDLQGYDCVAISNVDLSVRLDFFEMLKFQIEVVHEKVGIIAPAIISASRGGDLNPKTLFRPTRYSLLKNIFIFKRLWLFKIYRKFSDLKVKSAVGSRLPGEFFYSPHGSFILFTKSYFFAGGSIDYPQFLFGEEDFVAEQCRIAGLKVQYQPSVVIIDSDHGSTSREKLDFIAREHVKSLRYIVDTYHS</sequence>
<keyword evidence="1" id="KW-0328">Glycosyltransferase</keyword>
<dbReference type="KEGG" id="pvw:HU752_009820"/>
<dbReference type="SUPFAM" id="SSF53448">
    <property type="entry name" value="Nucleotide-diphospho-sugar transferases"/>
    <property type="match status" value="1"/>
</dbReference>
<protein>
    <submittedName>
        <fullName evidence="1">Glycosyltransferase</fullName>
        <ecNumber evidence="1">2.4.-.-</ecNumber>
    </submittedName>
</protein>
<dbReference type="Proteomes" id="UP000634530">
    <property type="component" value="Chromosome"/>
</dbReference>
<reference evidence="1 2" key="2">
    <citation type="journal article" date="2021" name="Microorganisms">
        <title>The Ever-Expanding Pseudomonas Genus: Description of 43 New Species and Partition of the Pseudomonas putida Group.</title>
        <authorList>
            <person name="Girard L."/>
            <person name="Lood C."/>
            <person name="Hofte M."/>
            <person name="Vandamme P."/>
            <person name="Rokni-Zadeh H."/>
            <person name="van Noort V."/>
            <person name="Lavigne R."/>
            <person name="De Mot R."/>
        </authorList>
    </citation>
    <scope>NUCLEOTIDE SEQUENCE [LARGE SCALE GENOMIC DNA]</scope>
    <source>
        <strain evidence="1 2">RW8P3</strain>
    </source>
</reference>
<keyword evidence="2" id="KW-1185">Reference proteome</keyword>
<evidence type="ECO:0000313" key="1">
    <source>
        <dbReference type="EMBL" id="QXI30224.1"/>
    </source>
</evidence>
<dbReference type="GO" id="GO:0016757">
    <property type="term" value="F:glycosyltransferase activity"/>
    <property type="evidence" value="ECO:0007669"/>
    <property type="project" value="UniProtKB-KW"/>
</dbReference>